<feature type="transmembrane region" description="Helical" evidence="11">
    <location>
        <begin position="926"/>
        <end position="946"/>
    </location>
</feature>
<proteinExistence type="inferred from homology"/>
<dbReference type="PRINTS" id="PR00133">
    <property type="entry name" value="GLHYDRLASE3"/>
</dbReference>
<evidence type="ECO:0000256" key="9">
    <source>
        <dbReference type="ARBA" id="ARBA00023326"/>
    </source>
</evidence>
<feature type="transmembrane region" description="Helical" evidence="11">
    <location>
        <begin position="1870"/>
        <end position="1888"/>
    </location>
</feature>
<evidence type="ECO:0000313" key="13">
    <source>
        <dbReference type="EMBL" id="CRK36598.1"/>
    </source>
</evidence>
<keyword evidence="11" id="KW-1133">Transmembrane helix</keyword>
<accession>A0A0G4MQR1</accession>
<evidence type="ECO:0000256" key="6">
    <source>
        <dbReference type="ARBA" id="ARBA00023180"/>
    </source>
</evidence>
<dbReference type="EC" id="3.2.1.21" evidence="4"/>
<keyword evidence="14" id="KW-1185">Reference proteome</keyword>
<dbReference type="InterPro" id="IPR029052">
    <property type="entry name" value="Metallo-depent_PP-like"/>
</dbReference>
<dbReference type="SMART" id="SM01217">
    <property type="entry name" value="Fn3_like"/>
    <property type="match status" value="1"/>
</dbReference>
<dbReference type="SUPFAM" id="SSF51445">
    <property type="entry name" value="(Trans)glycosidases"/>
    <property type="match status" value="1"/>
</dbReference>
<dbReference type="Pfam" id="PF07691">
    <property type="entry name" value="PA14"/>
    <property type="match status" value="1"/>
</dbReference>
<feature type="transmembrane region" description="Helical" evidence="11">
    <location>
        <begin position="1060"/>
        <end position="1083"/>
    </location>
</feature>
<name>A0A0G4MQR1_VERLO</name>
<dbReference type="Gene3D" id="2.60.40.10">
    <property type="entry name" value="Immunoglobulins"/>
    <property type="match status" value="1"/>
</dbReference>
<feature type="transmembrane region" description="Helical" evidence="11">
    <location>
        <begin position="1712"/>
        <end position="1732"/>
    </location>
</feature>
<dbReference type="InterPro" id="IPR036962">
    <property type="entry name" value="Glyco_hydro_3_N_sf"/>
</dbReference>
<organism evidence="13 14">
    <name type="scientific">Verticillium longisporum</name>
    <name type="common">Verticillium dahliae var. longisporum</name>
    <dbReference type="NCBI Taxonomy" id="100787"/>
    <lineage>
        <taxon>Eukaryota</taxon>
        <taxon>Fungi</taxon>
        <taxon>Dikarya</taxon>
        <taxon>Ascomycota</taxon>
        <taxon>Pezizomycotina</taxon>
        <taxon>Sordariomycetes</taxon>
        <taxon>Hypocreomycetidae</taxon>
        <taxon>Glomerellales</taxon>
        <taxon>Plectosphaerellaceae</taxon>
        <taxon>Verticillium</taxon>
    </lineage>
</organism>
<reference evidence="13 14" key="1">
    <citation type="submission" date="2015-05" db="EMBL/GenBank/DDBJ databases">
        <authorList>
            <person name="Wang D.B."/>
            <person name="Wang M."/>
        </authorList>
    </citation>
    <scope>NUCLEOTIDE SEQUENCE [LARGE SCALE GENOMIC DNA]</scope>
    <source>
        <strain evidence="13">VL1</strain>
    </source>
</reference>
<dbReference type="InterPro" id="IPR036881">
    <property type="entry name" value="Glyco_hydro_3_C_sf"/>
</dbReference>
<evidence type="ECO:0000256" key="3">
    <source>
        <dbReference type="ARBA" id="ARBA00005336"/>
    </source>
</evidence>
<dbReference type="InterPro" id="IPR026891">
    <property type="entry name" value="Fn3-like"/>
</dbReference>
<dbReference type="InterPro" id="IPR050288">
    <property type="entry name" value="Cellulose_deg_GH3"/>
</dbReference>
<dbReference type="Pfam" id="PF14310">
    <property type="entry name" value="Fn3-like"/>
    <property type="match status" value="1"/>
</dbReference>
<keyword evidence="11" id="KW-0472">Membrane</keyword>
<dbReference type="SUPFAM" id="SSF52279">
    <property type="entry name" value="Beta-D-glucan exohydrolase, C-terminal domain"/>
    <property type="match status" value="1"/>
</dbReference>
<sequence>MSDTEMTNSTPNTEFSPPCSPQQKFEQLMKDTRTSARKKLAQLTLKEKVSLLTAADFWRTKAIPEKGIPAVKTSDGPNGARGGIFVGGTKAALFPCGVSLAATWNKDLLYEVGQHLADEVKARSANILLAPTVCMHRHPLGGRNFESFSEDPLLTGKLAAQYIRGLQEKGVAATIKHFVGNEQETHRLTIDSLIQERPLREIYLRPFEIAVREANPWALMTSYNLINGTHADMHDHTLRTILRGEWGYDGAVVSDWGGTNSTVESILAGCDIEFPYSPKWRFDKVTQAIQDGKISEGDVDRAAENVLTLVERLKGDDMAEEQTEREDNREETRALIRAAGAEGLTLLKNEGGVLPLNARTTRVAVIGPNANRAIAGGGGSASLNPYYNTIPLDSIRAASEAEITFAQGCHIHKWLPVASRFCKDKSGKPGVSIEWFAGDRFQGGPVVVQRRTNTDLFLWDSAPISEVGPEWSAVATTYLTSNSTGTHTVSFMSVGPGKLYVNGKLEMDLWDWTEEGEAMFDGSVDYLVKVEMEAGKPVELRVEMTNELRPIAKQKQFGITHKYGGCRIGFKEEDQVDFLQEAVEAAKAADVAVVIVGLDAEWESEGYDRQTMDLPSDGSQDRLIEAVVKANPRTVVINQSGTPVTMPWVDRVPAIIQGWYQGQEAGNALADVLFGFKNPSGKLPSTFPKRIQDAPAYNNWPGENLKVIYGEGLYIGYRYYERALVEPLFAFGHGLSYTTFDYGRPSLNSKILTPHNTIELCFAVSNIGSVAGAETVQIYVRDDKSRLPRPEKELVAFEKVFLEAGETVHLRINLDKHAVGYYDTAIPSWIAEEGTFNILIGASSADVNMAPSYSNGFGPNTGYLPRVRRNNSVAANCRHLLAGALQALQQSVKALRNNRSGLLANLLTRAAWQVRMNLTARRLLSFPHLLVGFFVLLMLWGEYWVFDSRVASCRWDKWEKWPAGATPHHLIFVADPQLIDPHSYPDRPWLLNGFGPNTGYLPRVRRNNSVAANCRHLLAGALQALQQSVKALRNNRSGLLANLLTRAAWQVRMNLTARRLLSFPHLLVGFFVLLMLWGEYWVFDSRVASCRWDKWEKWPAGATPHHLVFVADPQLIDPHSYPDRPWLLSELTVLITDNYLRKGYRQLRNQLQPDSVFFLGDLFDGGREWKTAVGDFSDPRWAAGHRPKSEQKHVKTWNKKYGEGFWLKEYARFSDMFIKDWNTGGEQPGPWQRGRKLVAGLPGNHDLGFGDEIKIPVRDRFSAFFGDGNRVDVIGNHTIVSVDTVSLSADSSDALTRADLKSIYEPANIFLQNVQSLKQKAVEKELRFWRGEVGEVAFKHEVEDVSRPNLDNVPHLNPDKANGDFPTILLSHVPLYRDPGTPCGPLREHWPPLPKPAGLTEPVKPDHRNAISVSRGYQYQNVLSEEDSVKLVKSIGGNHDLGFGDEIKIPVRDRFSAFFGDGNRVDVIGNHTIVSVDTVSLSADSSDALTRADLKSIYEPANIFLQDVQSLKQKAVEKELRFWRGEVAEVAFKHEVEDVSRPNLDNVPRLNPDQANGDFPTILLSHVPLYRDPGTPCGPLREHWPPLPKPAGQTEPVKPDHRNAISVSRGYQYQNVLSEEDSVKLVKSIGNVVHAFSGDDHDYCEVVHSDSKNKVREITVKSLNMAMGVPTPGFVMVSLFNPVDDHGKPLPGSPQQTLQTHLCHLPNQISTFIRYAVFGVVCLAAIVVRALLMPVLGFTPFTLAADQGPGVGGLLPTYKDKVEDDGYYAHYNSTTAASGSSQYRSSRLRSSSLTSSANGFGGSGGAARAGSTGRHKHHGKKWGWAEKSGPRIDIYRDDLYDSGKSRSLGSSWRAASARPRTSLGLMGREVLACAWRVAWMVLLFWAYLARKG</sequence>
<keyword evidence="5" id="KW-0378">Hydrolase</keyword>
<dbReference type="PROSITE" id="PS51820">
    <property type="entry name" value="PA14"/>
    <property type="match status" value="1"/>
</dbReference>
<keyword evidence="9" id="KW-0624">Polysaccharide degradation</keyword>
<keyword evidence="8" id="KW-0326">Glycosidase</keyword>
<evidence type="ECO:0000313" key="14">
    <source>
        <dbReference type="Proteomes" id="UP000044602"/>
    </source>
</evidence>
<evidence type="ECO:0000256" key="5">
    <source>
        <dbReference type="ARBA" id="ARBA00022801"/>
    </source>
</evidence>
<keyword evidence="7" id="KW-0119">Carbohydrate metabolism</keyword>
<dbReference type="Proteomes" id="UP000044602">
    <property type="component" value="Unassembled WGS sequence"/>
</dbReference>
<dbReference type="PANTHER" id="PTHR42715:SF3">
    <property type="entry name" value="BETA-GLUCOSIDASE B-RELATED"/>
    <property type="match status" value="1"/>
</dbReference>
<dbReference type="SMART" id="SM00758">
    <property type="entry name" value="PA14"/>
    <property type="match status" value="1"/>
</dbReference>
<comment type="similarity">
    <text evidence="3">Belongs to the glycosyl hydrolase 3 family.</text>
</comment>
<evidence type="ECO:0000259" key="12">
    <source>
        <dbReference type="PROSITE" id="PS51820"/>
    </source>
</evidence>
<feature type="region of interest" description="Disordered" evidence="10">
    <location>
        <begin position="1"/>
        <end position="22"/>
    </location>
</feature>
<dbReference type="SUPFAM" id="SSF56300">
    <property type="entry name" value="Metallo-dependent phosphatases"/>
    <property type="match status" value="2"/>
</dbReference>
<evidence type="ECO:0000256" key="7">
    <source>
        <dbReference type="ARBA" id="ARBA00023277"/>
    </source>
</evidence>
<dbReference type="InterPro" id="IPR011658">
    <property type="entry name" value="PA14_dom"/>
</dbReference>
<dbReference type="FunFam" id="2.60.120.260:FF:000114">
    <property type="entry name" value="Glycoside hydrolase family 3 protein"/>
    <property type="match status" value="1"/>
</dbReference>
<dbReference type="Pfam" id="PF01915">
    <property type="entry name" value="Glyco_hydro_3_C"/>
    <property type="match status" value="1"/>
</dbReference>
<gene>
    <name evidence="13" type="ORF">BN1708_007111</name>
</gene>
<dbReference type="GO" id="GO:0008422">
    <property type="term" value="F:beta-glucosidase activity"/>
    <property type="evidence" value="ECO:0007669"/>
    <property type="project" value="UniProtKB-EC"/>
</dbReference>
<dbReference type="InterPro" id="IPR002772">
    <property type="entry name" value="Glyco_hydro_3_C"/>
</dbReference>
<dbReference type="Gene3D" id="3.40.50.1700">
    <property type="entry name" value="Glycoside hydrolase family 3 C-terminal domain"/>
    <property type="match status" value="1"/>
</dbReference>
<dbReference type="Pfam" id="PF00933">
    <property type="entry name" value="Glyco_hydro_3"/>
    <property type="match status" value="1"/>
</dbReference>
<evidence type="ECO:0000256" key="1">
    <source>
        <dbReference type="ARBA" id="ARBA00000448"/>
    </source>
</evidence>
<dbReference type="InterPro" id="IPR017853">
    <property type="entry name" value="GH"/>
</dbReference>
<dbReference type="STRING" id="100787.A0A0G4MQR1"/>
<dbReference type="InterPro" id="IPR001764">
    <property type="entry name" value="Glyco_hydro_3_N"/>
</dbReference>
<protein>
    <recommendedName>
        <fullName evidence="4">beta-glucosidase</fullName>
        <ecNumber evidence="4">3.2.1.21</ecNumber>
    </recommendedName>
</protein>
<feature type="region of interest" description="Disordered" evidence="10">
    <location>
        <begin position="1794"/>
        <end position="1824"/>
    </location>
</feature>
<keyword evidence="11" id="KW-0812">Transmembrane</keyword>
<feature type="domain" description="PA14" evidence="12">
    <location>
        <begin position="426"/>
        <end position="586"/>
    </location>
</feature>
<evidence type="ECO:0000256" key="10">
    <source>
        <dbReference type="SAM" id="MobiDB-lite"/>
    </source>
</evidence>
<comment type="catalytic activity">
    <reaction evidence="1">
        <text>Hydrolysis of terminal, non-reducing beta-D-glucosyl residues with release of beta-D-glucose.</text>
        <dbReference type="EC" id="3.2.1.21"/>
    </reaction>
</comment>
<dbReference type="EMBL" id="CVQH01024194">
    <property type="protein sequence ID" value="CRK36598.1"/>
    <property type="molecule type" value="Genomic_DNA"/>
</dbReference>
<dbReference type="PANTHER" id="PTHR42715">
    <property type="entry name" value="BETA-GLUCOSIDASE"/>
    <property type="match status" value="1"/>
</dbReference>
<evidence type="ECO:0000256" key="11">
    <source>
        <dbReference type="SAM" id="Phobius"/>
    </source>
</evidence>
<dbReference type="GO" id="GO:0009251">
    <property type="term" value="P:glucan catabolic process"/>
    <property type="evidence" value="ECO:0007669"/>
    <property type="project" value="TreeGrafter"/>
</dbReference>
<comment type="pathway">
    <text evidence="2">Glycan metabolism; cellulose degradation.</text>
</comment>
<dbReference type="InterPro" id="IPR037524">
    <property type="entry name" value="PA14/GLEYA"/>
</dbReference>
<evidence type="ECO:0000256" key="8">
    <source>
        <dbReference type="ARBA" id="ARBA00023295"/>
    </source>
</evidence>
<dbReference type="Gene3D" id="3.20.20.300">
    <property type="entry name" value="Glycoside hydrolase, family 3, N-terminal domain"/>
    <property type="match status" value="1"/>
</dbReference>
<dbReference type="InterPro" id="IPR013783">
    <property type="entry name" value="Ig-like_fold"/>
</dbReference>
<dbReference type="FunFam" id="2.60.40.10:FF:000495">
    <property type="entry name" value="Periplasmic beta-glucosidase"/>
    <property type="match status" value="1"/>
</dbReference>
<keyword evidence="6" id="KW-0325">Glycoprotein</keyword>
<dbReference type="Gene3D" id="2.60.120.260">
    <property type="entry name" value="Galactose-binding domain-like"/>
    <property type="match status" value="1"/>
</dbReference>
<evidence type="ECO:0000256" key="4">
    <source>
        <dbReference type="ARBA" id="ARBA00012744"/>
    </source>
</evidence>
<evidence type="ECO:0000256" key="2">
    <source>
        <dbReference type="ARBA" id="ARBA00004987"/>
    </source>
</evidence>